<dbReference type="EMBL" id="JACIDR010000006">
    <property type="protein sequence ID" value="MBB3974406.1"/>
    <property type="molecule type" value="Genomic_DNA"/>
</dbReference>
<keyword evidence="1" id="KW-0812">Transmembrane</keyword>
<gene>
    <name evidence="2" type="ORF">GGR24_003087</name>
</gene>
<organism evidence="2 3">
    <name type="scientific">Hansschlegelia beijingensis</name>
    <dbReference type="NCBI Taxonomy" id="1133344"/>
    <lineage>
        <taxon>Bacteria</taxon>
        <taxon>Pseudomonadati</taxon>
        <taxon>Pseudomonadota</taxon>
        <taxon>Alphaproteobacteria</taxon>
        <taxon>Hyphomicrobiales</taxon>
        <taxon>Methylopilaceae</taxon>
        <taxon>Hansschlegelia</taxon>
    </lineage>
</organism>
<evidence type="ECO:0000313" key="3">
    <source>
        <dbReference type="Proteomes" id="UP000528964"/>
    </source>
</evidence>
<keyword evidence="3" id="KW-1185">Reference proteome</keyword>
<comment type="caution">
    <text evidence="2">The sequence shown here is derived from an EMBL/GenBank/DDBJ whole genome shotgun (WGS) entry which is preliminary data.</text>
</comment>
<dbReference type="AlphaFoldDB" id="A0A7W6D0D3"/>
<dbReference type="Proteomes" id="UP000528964">
    <property type="component" value="Unassembled WGS sequence"/>
</dbReference>
<evidence type="ECO:0000256" key="1">
    <source>
        <dbReference type="SAM" id="Phobius"/>
    </source>
</evidence>
<dbReference type="RefSeq" id="WP_183396264.1">
    <property type="nucleotide sequence ID" value="NZ_JACIDR010000006.1"/>
</dbReference>
<evidence type="ECO:0000313" key="2">
    <source>
        <dbReference type="EMBL" id="MBB3974406.1"/>
    </source>
</evidence>
<sequence>MMVKIVAVFILGLILTLGALHWVSLTYGVDDEITILLVVSFVYLTVGTVVICSMASDD</sequence>
<proteinExistence type="predicted"/>
<keyword evidence="1" id="KW-1133">Transmembrane helix</keyword>
<reference evidence="2 3" key="1">
    <citation type="submission" date="2020-08" db="EMBL/GenBank/DDBJ databases">
        <title>Genomic Encyclopedia of Type Strains, Phase IV (KMG-IV): sequencing the most valuable type-strain genomes for metagenomic binning, comparative biology and taxonomic classification.</title>
        <authorList>
            <person name="Goeker M."/>
        </authorList>
    </citation>
    <scope>NUCLEOTIDE SEQUENCE [LARGE SCALE GENOMIC DNA]</scope>
    <source>
        <strain evidence="2 3">DSM 25481</strain>
    </source>
</reference>
<name>A0A7W6D0D3_9HYPH</name>
<feature type="transmembrane region" description="Helical" evidence="1">
    <location>
        <begin position="35"/>
        <end position="55"/>
    </location>
</feature>
<protein>
    <submittedName>
        <fullName evidence="2">Uncharacterized protein</fullName>
    </submittedName>
</protein>
<keyword evidence="1" id="KW-0472">Membrane</keyword>
<accession>A0A7W6D0D3</accession>